<accession>A0A9P5PEU0</accession>
<organism evidence="1 2">
    <name type="scientific">Rhodocollybia butyracea</name>
    <dbReference type="NCBI Taxonomy" id="206335"/>
    <lineage>
        <taxon>Eukaryota</taxon>
        <taxon>Fungi</taxon>
        <taxon>Dikarya</taxon>
        <taxon>Basidiomycota</taxon>
        <taxon>Agaricomycotina</taxon>
        <taxon>Agaricomycetes</taxon>
        <taxon>Agaricomycetidae</taxon>
        <taxon>Agaricales</taxon>
        <taxon>Marasmiineae</taxon>
        <taxon>Omphalotaceae</taxon>
        <taxon>Rhodocollybia</taxon>
    </lineage>
</organism>
<protein>
    <submittedName>
        <fullName evidence="1">Uncharacterized protein</fullName>
    </submittedName>
</protein>
<keyword evidence="2" id="KW-1185">Reference proteome</keyword>
<evidence type="ECO:0000313" key="2">
    <source>
        <dbReference type="Proteomes" id="UP000772434"/>
    </source>
</evidence>
<comment type="caution">
    <text evidence="1">The sequence shown here is derived from an EMBL/GenBank/DDBJ whole genome shotgun (WGS) entry which is preliminary data.</text>
</comment>
<sequence>MHLGILTRDDWRETSMQQVGYYSVPCAAGSNNEWLALGIKLVNNALHKAELSHGLLAAAASYEHWSPCCFAHIVYNFGNSSTAPVLPSFLPSFLPSMTENFTKLFLRIAFSGDGVHQQRTPRFAIGRLGWSSSLSFTAEFDSLSRPPREATCNVMYQSTQSGTGINPPPAHPRFWIFMPTWASNYTPSWEMMLGLEGSQISTSATTTNQSRASSHRKVFQSSSGNIDTMVGTIQELVGPGSETGRWNIACAWRISSVSEFSLELYHCNDASEFWYCITSASRANEVIQ</sequence>
<gene>
    <name evidence="1" type="ORF">BDP27DRAFT_1406479</name>
</gene>
<reference evidence="1" key="1">
    <citation type="submission" date="2020-11" db="EMBL/GenBank/DDBJ databases">
        <authorList>
            <consortium name="DOE Joint Genome Institute"/>
            <person name="Ahrendt S."/>
            <person name="Riley R."/>
            <person name="Andreopoulos W."/>
            <person name="Labutti K."/>
            <person name="Pangilinan J."/>
            <person name="Ruiz-Duenas F.J."/>
            <person name="Barrasa J.M."/>
            <person name="Sanchez-Garcia M."/>
            <person name="Camarero S."/>
            <person name="Miyauchi S."/>
            <person name="Serrano A."/>
            <person name="Linde D."/>
            <person name="Babiker R."/>
            <person name="Drula E."/>
            <person name="Ayuso-Fernandez I."/>
            <person name="Pacheco R."/>
            <person name="Padilla G."/>
            <person name="Ferreira P."/>
            <person name="Barriuso J."/>
            <person name="Kellner H."/>
            <person name="Castanera R."/>
            <person name="Alfaro M."/>
            <person name="Ramirez L."/>
            <person name="Pisabarro A.G."/>
            <person name="Kuo A."/>
            <person name="Tritt A."/>
            <person name="Lipzen A."/>
            <person name="He G."/>
            <person name="Yan M."/>
            <person name="Ng V."/>
            <person name="Cullen D."/>
            <person name="Martin F."/>
            <person name="Rosso M.-N."/>
            <person name="Henrissat B."/>
            <person name="Hibbett D."/>
            <person name="Martinez A.T."/>
            <person name="Grigoriev I.V."/>
        </authorList>
    </citation>
    <scope>NUCLEOTIDE SEQUENCE</scope>
    <source>
        <strain evidence="1">AH 40177</strain>
    </source>
</reference>
<name>A0A9P5PEU0_9AGAR</name>
<proteinExistence type="predicted"/>
<dbReference type="Proteomes" id="UP000772434">
    <property type="component" value="Unassembled WGS sequence"/>
</dbReference>
<dbReference type="EMBL" id="JADNRY010000188">
    <property type="protein sequence ID" value="KAF9061867.1"/>
    <property type="molecule type" value="Genomic_DNA"/>
</dbReference>
<dbReference type="AlphaFoldDB" id="A0A9P5PEU0"/>
<evidence type="ECO:0000313" key="1">
    <source>
        <dbReference type="EMBL" id="KAF9061867.1"/>
    </source>
</evidence>